<dbReference type="SUPFAM" id="SSF158472">
    <property type="entry name" value="HAMP domain-like"/>
    <property type="match status" value="1"/>
</dbReference>
<evidence type="ECO:0000256" key="8">
    <source>
        <dbReference type="ARBA" id="ARBA00048679"/>
    </source>
</evidence>
<dbReference type="GO" id="GO:0005524">
    <property type="term" value="F:ATP binding"/>
    <property type="evidence" value="ECO:0007669"/>
    <property type="project" value="UniProtKB-UniRule"/>
</dbReference>
<dbReference type="AlphaFoldDB" id="A0A2K8MIB9"/>
<keyword evidence="2 13" id="KW-0723">Serine/threonine-protein kinase</keyword>
<feature type="transmembrane region" description="Helical" evidence="10">
    <location>
        <begin position="462"/>
        <end position="486"/>
    </location>
</feature>
<dbReference type="FunFam" id="3.30.200.20:FF:000035">
    <property type="entry name" value="Serine/threonine protein kinase Stk1"/>
    <property type="match status" value="1"/>
</dbReference>
<dbReference type="EC" id="2.7.11.1" evidence="1"/>
<comment type="catalytic activity">
    <reaction evidence="8">
        <text>L-seryl-[protein] + ATP = O-phospho-L-seryl-[protein] + ADP + H(+)</text>
        <dbReference type="Rhea" id="RHEA:17989"/>
        <dbReference type="Rhea" id="RHEA-COMP:9863"/>
        <dbReference type="Rhea" id="RHEA-COMP:11604"/>
        <dbReference type="ChEBI" id="CHEBI:15378"/>
        <dbReference type="ChEBI" id="CHEBI:29999"/>
        <dbReference type="ChEBI" id="CHEBI:30616"/>
        <dbReference type="ChEBI" id="CHEBI:83421"/>
        <dbReference type="ChEBI" id="CHEBI:456216"/>
        <dbReference type="EC" id="2.7.11.1"/>
    </reaction>
</comment>
<evidence type="ECO:0000256" key="4">
    <source>
        <dbReference type="ARBA" id="ARBA00022741"/>
    </source>
</evidence>
<accession>A0A2K8MIB9</accession>
<dbReference type="InterPro" id="IPR029151">
    <property type="entry name" value="Sensor-like_sf"/>
</dbReference>
<comment type="catalytic activity">
    <reaction evidence="7">
        <text>L-threonyl-[protein] + ATP = O-phospho-L-threonyl-[protein] + ADP + H(+)</text>
        <dbReference type="Rhea" id="RHEA:46608"/>
        <dbReference type="Rhea" id="RHEA-COMP:11060"/>
        <dbReference type="Rhea" id="RHEA-COMP:11605"/>
        <dbReference type="ChEBI" id="CHEBI:15378"/>
        <dbReference type="ChEBI" id="CHEBI:30013"/>
        <dbReference type="ChEBI" id="CHEBI:30616"/>
        <dbReference type="ChEBI" id="CHEBI:61977"/>
        <dbReference type="ChEBI" id="CHEBI:456216"/>
        <dbReference type="EC" id="2.7.11.1"/>
    </reaction>
</comment>
<evidence type="ECO:0000256" key="9">
    <source>
        <dbReference type="PROSITE-ProRule" id="PRU10141"/>
    </source>
</evidence>
<reference evidence="13 14" key="1">
    <citation type="submission" date="2017-11" db="EMBL/GenBank/DDBJ databases">
        <title>Complete genome sequence of Sphingomonas sp. Strain Cra20, a psychrotolerant potential plant growth promoting rhizobacteria.</title>
        <authorList>
            <person name="Luo Y."/>
        </authorList>
    </citation>
    <scope>NUCLEOTIDE SEQUENCE [LARGE SCALE GENOMIC DNA]</scope>
    <source>
        <strain evidence="13 14">Cra20</strain>
    </source>
</reference>
<dbReference type="PROSITE" id="PS50885">
    <property type="entry name" value="HAMP"/>
    <property type="match status" value="1"/>
</dbReference>
<keyword evidence="10" id="KW-0812">Transmembrane</keyword>
<evidence type="ECO:0000256" key="10">
    <source>
        <dbReference type="SAM" id="Phobius"/>
    </source>
</evidence>
<feature type="transmembrane region" description="Helical" evidence="10">
    <location>
        <begin position="296"/>
        <end position="316"/>
    </location>
</feature>
<dbReference type="EMBL" id="CP024923">
    <property type="protein sequence ID" value="ATY32296.1"/>
    <property type="molecule type" value="Genomic_DNA"/>
</dbReference>
<evidence type="ECO:0000256" key="6">
    <source>
        <dbReference type="ARBA" id="ARBA00022840"/>
    </source>
</evidence>
<dbReference type="InterPro" id="IPR000719">
    <property type="entry name" value="Prot_kinase_dom"/>
</dbReference>
<sequence>MERLGRYRIEARIGEGAMADVFRAHDPDIGRVVAIKALKPDYRRDPELGARFLREARAAGALNHPNIATIYDVGEADGVPYIAMELIDGRPLDMVLQAQGRMPFERVLALGAQLADALSWAHAQGVVHRDVKPSNILLSSDGKTAKLLDFGVARISESDAGIADRQMARTQAGQMIGTPRYMSPEQALGLPVDPRSDLFSLGAVLYEMVTGKIAFDASGLATLALQIAQEKVAPIERSAADCPPGLRQVIDKLLAKKPDQRFADGAQLLQALRRETAALTAEDTVTRRGLSLRFKLPLALVSITLIALLLSISTILTRQQHALEHMAIASGETIATFVTKNAAVSLADNAGLAPEQQDWTPLQAFVAAASQDGGVRGIIVVDAGGTIRAASDARRVGQRYAAPAGEQRLNDGSLAVTNVADGKGGALRFVRPIRYADADFGSVDILLPRTALDAAMANARTLMIALASIIMLVVLAIGYMSGAMVVRPLRRLQQSFDAAREQGFALRISHRRRDEIGALFDGFNQLAAEIEPRLHGTASEEPALDATCIQITPKRAA</sequence>
<dbReference type="InterPro" id="IPR008271">
    <property type="entry name" value="Ser/Thr_kinase_AS"/>
</dbReference>
<dbReference type="PROSITE" id="PS50011">
    <property type="entry name" value="PROTEIN_KINASE_DOM"/>
    <property type="match status" value="1"/>
</dbReference>
<feature type="domain" description="HAMP" evidence="12">
    <location>
        <begin position="483"/>
        <end position="535"/>
    </location>
</feature>
<keyword evidence="10" id="KW-0472">Membrane</keyword>
<evidence type="ECO:0000256" key="1">
    <source>
        <dbReference type="ARBA" id="ARBA00012513"/>
    </source>
</evidence>
<evidence type="ECO:0000256" key="3">
    <source>
        <dbReference type="ARBA" id="ARBA00022679"/>
    </source>
</evidence>
<feature type="binding site" evidence="9">
    <location>
        <position position="36"/>
    </location>
    <ligand>
        <name>ATP</name>
        <dbReference type="ChEBI" id="CHEBI:30616"/>
    </ligand>
</feature>
<dbReference type="PANTHER" id="PTHR43289:SF6">
    <property type="entry name" value="SERINE_THREONINE-PROTEIN KINASE NEKL-3"/>
    <property type="match status" value="1"/>
</dbReference>
<evidence type="ECO:0000256" key="2">
    <source>
        <dbReference type="ARBA" id="ARBA00022527"/>
    </source>
</evidence>
<organism evidence="13 14">
    <name type="scientific">Sphingomonas psychrotolerans</name>
    <dbReference type="NCBI Taxonomy" id="1327635"/>
    <lineage>
        <taxon>Bacteria</taxon>
        <taxon>Pseudomonadati</taxon>
        <taxon>Pseudomonadota</taxon>
        <taxon>Alphaproteobacteria</taxon>
        <taxon>Sphingomonadales</taxon>
        <taxon>Sphingomonadaceae</taxon>
        <taxon>Sphingomonas</taxon>
    </lineage>
</organism>
<evidence type="ECO:0000313" key="14">
    <source>
        <dbReference type="Proteomes" id="UP000229081"/>
    </source>
</evidence>
<dbReference type="PROSITE" id="PS00108">
    <property type="entry name" value="PROTEIN_KINASE_ST"/>
    <property type="match status" value="1"/>
</dbReference>
<proteinExistence type="predicted"/>
<dbReference type="SUPFAM" id="SSF103190">
    <property type="entry name" value="Sensory domain-like"/>
    <property type="match status" value="1"/>
</dbReference>
<keyword evidence="4 9" id="KW-0547">Nucleotide-binding</keyword>
<evidence type="ECO:0000259" key="12">
    <source>
        <dbReference type="PROSITE" id="PS50885"/>
    </source>
</evidence>
<dbReference type="Gene3D" id="3.30.450.20">
    <property type="entry name" value="PAS domain"/>
    <property type="match status" value="1"/>
</dbReference>
<dbReference type="GO" id="GO:0004674">
    <property type="term" value="F:protein serine/threonine kinase activity"/>
    <property type="evidence" value="ECO:0007669"/>
    <property type="project" value="UniProtKB-KW"/>
</dbReference>
<dbReference type="SMART" id="SM00220">
    <property type="entry name" value="S_TKc"/>
    <property type="match status" value="1"/>
</dbReference>
<protein>
    <recommendedName>
        <fullName evidence="1">non-specific serine/threonine protein kinase</fullName>
        <ecNumber evidence="1">2.7.11.1</ecNumber>
    </recommendedName>
</protein>
<dbReference type="Gene3D" id="1.10.510.10">
    <property type="entry name" value="Transferase(Phosphotransferase) domain 1"/>
    <property type="match status" value="1"/>
</dbReference>
<evidence type="ECO:0000256" key="5">
    <source>
        <dbReference type="ARBA" id="ARBA00022777"/>
    </source>
</evidence>
<keyword evidence="6 9" id="KW-0067">ATP-binding</keyword>
<dbReference type="InterPro" id="IPR017441">
    <property type="entry name" value="Protein_kinase_ATP_BS"/>
</dbReference>
<dbReference type="PROSITE" id="PS00107">
    <property type="entry name" value="PROTEIN_KINASE_ATP"/>
    <property type="match status" value="1"/>
</dbReference>
<dbReference type="Gene3D" id="6.10.340.10">
    <property type="match status" value="1"/>
</dbReference>
<dbReference type="CDD" id="cd14014">
    <property type="entry name" value="STKc_PknB_like"/>
    <property type="match status" value="1"/>
</dbReference>
<dbReference type="Proteomes" id="UP000229081">
    <property type="component" value="Chromosome"/>
</dbReference>
<dbReference type="Gene3D" id="3.30.200.20">
    <property type="entry name" value="Phosphorylase Kinase, domain 1"/>
    <property type="match status" value="1"/>
</dbReference>
<keyword evidence="14" id="KW-1185">Reference proteome</keyword>
<feature type="domain" description="Protein kinase" evidence="11">
    <location>
        <begin position="7"/>
        <end position="273"/>
    </location>
</feature>
<keyword evidence="10" id="KW-1133">Transmembrane helix</keyword>
<evidence type="ECO:0000313" key="13">
    <source>
        <dbReference type="EMBL" id="ATY32296.1"/>
    </source>
</evidence>
<dbReference type="OrthoDB" id="9801841at2"/>
<dbReference type="PANTHER" id="PTHR43289">
    <property type="entry name" value="MITOGEN-ACTIVATED PROTEIN KINASE KINASE KINASE 20-RELATED"/>
    <property type="match status" value="1"/>
</dbReference>
<gene>
    <name evidence="13" type="ORF">CVN68_10160</name>
</gene>
<dbReference type="RefSeq" id="WP_100282105.1">
    <property type="nucleotide sequence ID" value="NZ_CP024923.1"/>
</dbReference>
<keyword evidence="5 13" id="KW-0418">Kinase</keyword>
<name>A0A2K8MIB9_9SPHN</name>
<dbReference type="SUPFAM" id="SSF56112">
    <property type="entry name" value="Protein kinase-like (PK-like)"/>
    <property type="match status" value="1"/>
</dbReference>
<dbReference type="Pfam" id="PF00069">
    <property type="entry name" value="Pkinase"/>
    <property type="match status" value="1"/>
</dbReference>
<dbReference type="GO" id="GO:0016020">
    <property type="term" value="C:membrane"/>
    <property type="evidence" value="ECO:0007669"/>
    <property type="project" value="InterPro"/>
</dbReference>
<dbReference type="InterPro" id="IPR003660">
    <property type="entry name" value="HAMP_dom"/>
</dbReference>
<dbReference type="InterPro" id="IPR011009">
    <property type="entry name" value="Kinase-like_dom_sf"/>
</dbReference>
<evidence type="ECO:0000256" key="7">
    <source>
        <dbReference type="ARBA" id="ARBA00047899"/>
    </source>
</evidence>
<dbReference type="FunFam" id="1.10.510.10:FF:000021">
    <property type="entry name" value="Serine/threonine protein kinase"/>
    <property type="match status" value="1"/>
</dbReference>
<dbReference type="KEGG" id="sphc:CVN68_10160"/>
<evidence type="ECO:0000259" key="11">
    <source>
        <dbReference type="PROSITE" id="PS50011"/>
    </source>
</evidence>
<dbReference type="Pfam" id="PF00672">
    <property type="entry name" value="HAMP"/>
    <property type="match status" value="1"/>
</dbReference>
<dbReference type="GO" id="GO:0007165">
    <property type="term" value="P:signal transduction"/>
    <property type="evidence" value="ECO:0007669"/>
    <property type="project" value="InterPro"/>
</dbReference>
<dbReference type="SMART" id="SM00304">
    <property type="entry name" value="HAMP"/>
    <property type="match status" value="1"/>
</dbReference>
<keyword evidence="3" id="KW-0808">Transferase</keyword>
<dbReference type="CDD" id="cd06225">
    <property type="entry name" value="HAMP"/>
    <property type="match status" value="1"/>
</dbReference>